<keyword evidence="3" id="KW-1185">Reference proteome</keyword>
<dbReference type="EMBL" id="BJYU01000238">
    <property type="protein sequence ID" value="GEO18755.1"/>
    <property type="molecule type" value="Genomic_DNA"/>
</dbReference>
<proteinExistence type="predicted"/>
<organism evidence="2 3">
    <name type="scientific">Microvirga aerophila</name>
    <dbReference type="NCBI Taxonomy" id="670291"/>
    <lineage>
        <taxon>Bacteria</taxon>
        <taxon>Pseudomonadati</taxon>
        <taxon>Pseudomonadota</taxon>
        <taxon>Alphaproteobacteria</taxon>
        <taxon>Hyphomicrobiales</taxon>
        <taxon>Methylobacteriaceae</taxon>
        <taxon>Microvirga</taxon>
    </lineage>
</organism>
<feature type="domain" description="DUF6894" evidence="1">
    <location>
        <begin position="2"/>
        <end position="70"/>
    </location>
</feature>
<dbReference type="Pfam" id="PF21834">
    <property type="entry name" value="DUF6894"/>
    <property type="match status" value="1"/>
</dbReference>
<dbReference type="InterPro" id="IPR054189">
    <property type="entry name" value="DUF6894"/>
</dbReference>
<gene>
    <name evidence="2" type="ORF">MAE02_64510</name>
</gene>
<comment type="caution">
    <text evidence="2">The sequence shown here is derived from an EMBL/GenBank/DDBJ whole genome shotgun (WGS) entry which is preliminary data.</text>
</comment>
<evidence type="ECO:0000313" key="2">
    <source>
        <dbReference type="EMBL" id="GEO18755.1"/>
    </source>
</evidence>
<dbReference type="RefSeq" id="WP_147023166.1">
    <property type="nucleotide sequence ID" value="NZ_BJYU01000238.1"/>
</dbReference>
<accession>A0A512C3G1</accession>
<dbReference type="Proteomes" id="UP000321085">
    <property type="component" value="Unassembled WGS sequence"/>
</dbReference>
<evidence type="ECO:0000313" key="3">
    <source>
        <dbReference type="Proteomes" id="UP000321085"/>
    </source>
</evidence>
<sequence>MRCFFHLTNSHEVIRDDEGVDVISVATARRLALQAVYELQQESDHAREHWHGWQLDVVDSGGSILLSIPLDMPAQ</sequence>
<dbReference type="AlphaFoldDB" id="A0A512C3G1"/>
<evidence type="ECO:0000259" key="1">
    <source>
        <dbReference type="Pfam" id="PF21834"/>
    </source>
</evidence>
<reference evidence="2 3" key="1">
    <citation type="submission" date="2019-07" db="EMBL/GenBank/DDBJ databases">
        <title>Whole genome shotgun sequence of Microvirga aerophila NBRC 106136.</title>
        <authorList>
            <person name="Hosoyama A."/>
            <person name="Uohara A."/>
            <person name="Ohji S."/>
            <person name="Ichikawa N."/>
        </authorList>
    </citation>
    <scope>NUCLEOTIDE SEQUENCE [LARGE SCALE GENOMIC DNA]</scope>
    <source>
        <strain evidence="2 3">NBRC 106136</strain>
    </source>
</reference>
<protein>
    <recommendedName>
        <fullName evidence="1">DUF6894 domain-containing protein</fullName>
    </recommendedName>
</protein>
<name>A0A512C3G1_9HYPH</name>